<organism evidence="3 4">
    <name type="scientific">Pigmentiphaga kullae</name>
    <dbReference type="NCBI Taxonomy" id="151784"/>
    <lineage>
        <taxon>Bacteria</taxon>
        <taxon>Pseudomonadati</taxon>
        <taxon>Pseudomonadota</taxon>
        <taxon>Betaproteobacteria</taxon>
        <taxon>Burkholderiales</taxon>
        <taxon>Alcaligenaceae</taxon>
        <taxon>Pigmentiphaga</taxon>
    </lineage>
</organism>
<gene>
    <name evidence="3" type="ORF">EV675_1951</name>
</gene>
<dbReference type="GO" id="GO:0019380">
    <property type="term" value="P:3-phenylpropionate catabolic process"/>
    <property type="evidence" value="ECO:0007669"/>
    <property type="project" value="TreeGrafter"/>
</dbReference>
<dbReference type="AlphaFoldDB" id="A0A4Q7NLC2"/>
<dbReference type="Pfam" id="PF00866">
    <property type="entry name" value="Ring_hydroxyl_B"/>
    <property type="match status" value="1"/>
</dbReference>
<sequence length="168" mass="18666">MQTTIRTSSSPAVREDVQAAIGRLMADYAHALDDDELESWPDFFTDDGTYRLTTRENVAAGLPVGIIHCEGRGMLRDRVAALRTANIFEPHCYTHVLGPSRIAAVGDGSWRVRSNFSVYRTFETGESRLYGVGKYLDIVHAQGDGPRLRERVVVLDSRCVDVLTVIPL</sequence>
<accession>A0A4Q7NLC2</accession>
<dbReference type="SUPFAM" id="SSF54427">
    <property type="entry name" value="NTF2-like"/>
    <property type="match status" value="1"/>
</dbReference>
<keyword evidence="3" id="KW-0223">Dioxygenase</keyword>
<dbReference type="PANTHER" id="PTHR41534">
    <property type="entry name" value="BLR3401 PROTEIN"/>
    <property type="match status" value="1"/>
</dbReference>
<comment type="similarity">
    <text evidence="1">Belongs to the bacterial ring-hydroxylating dioxygenase beta subunit family.</text>
</comment>
<proteinExistence type="inferred from homology"/>
<reference evidence="3 4" key="1">
    <citation type="submission" date="2019-02" db="EMBL/GenBank/DDBJ databases">
        <title>Genomic Encyclopedia of Type Strains, Phase IV (KMG-IV): sequencing the most valuable type-strain genomes for metagenomic binning, comparative biology and taxonomic classification.</title>
        <authorList>
            <person name="Goeker M."/>
        </authorList>
    </citation>
    <scope>NUCLEOTIDE SEQUENCE [LARGE SCALE GENOMIC DNA]</scope>
    <source>
        <strain evidence="3 4">K24</strain>
    </source>
</reference>
<dbReference type="RefSeq" id="WP_130357061.1">
    <property type="nucleotide sequence ID" value="NZ_SGXC01000001.1"/>
</dbReference>
<evidence type="ECO:0000313" key="3">
    <source>
        <dbReference type="EMBL" id="RZS85921.1"/>
    </source>
</evidence>
<keyword evidence="4" id="KW-1185">Reference proteome</keyword>
<keyword evidence="2" id="KW-0560">Oxidoreductase</keyword>
<dbReference type="CDD" id="cd00667">
    <property type="entry name" value="ring_hydroxylating_dioxygenases_beta"/>
    <property type="match status" value="1"/>
</dbReference>
<name>A0A4Q7NLC2_9BURK</name>
<evidence type="ECO:0000313" key="4">
    <source>
        <dbReference type="Proteomes" id="UP000292445"/>
    </source>
</evidence>
<dbReference type="EMBL" id="SGXC01000001">
    <property type="protein sequence ID" value="RZS85921.1"/>
    <property type="molecule type" value="Genomic_DNA"/>
</dbReference>
<dbReference type="InterPro" id="IPR032710">
    <property type="entry name" value="NTF2-like_dom_sf"/>
</dbReference>
<protein>
    <submittedName>
        <fullName evidence="3">Anthranilate 1,2-dioxygenase small subunit</fullName>
    </submittedName>
</protein>
<dbReference type="Gene3D" id="3.10.450.50">
    <property type="match status" value="1"/>
</dbReference>
<dbReference type="InterPro" id="IPR000391">
    <property type="entry name" value="Rng_hydr_dOase-bsu"/>
</dbReference>
<dbReference type="PANTHER" id="PTHR41534:SF2">
    <property type="entry name" value="3-PHENYLPROPIONATE_CINNAMIC ACID DIOXYGENASE SUBUNIT BETA"/>
    <property type="match status" value="1"/>
</dbReference>
<evidence type="ECO:0000256" key="2">
    <source>
        <dbReference type="ARBA" id="ARBA00023002"/>
    </source>
</evidence>
<dbReference type="OrthoDB" id="2674149at2"/>
<dbReference type="Proteomes" id="UP000292445">
    <property type="component" value="Unassembled WGS sequence"/>
</dbReference>
<dbReference type="GO" id="GO:0051213">
    <property type="term" value="F:dioxygenase activity"/>
    <property type="evidence" value="ECO:0007669"/>
    <property type="project" value="UniProtKB-KW"/>
</dbReference>
<evidence type="ECO:0000256" key="1">
    <source>
        <dbReference type="ARBA" id="ARBA00009570"/>
    </source>
</evidence>
<comment type="caution">
    <text evidence="3">The sequence shown here is derived from an EMBL/GenBank/DDBJ whole genome shotgun (WGS) entry which is preliminary data.</text>
</comment>